<feature type="region of interest" description="Disordered" evidence="2">
    <location>
        <begin position="1"/>
        <end position="40"/>
    </location>
</feature>
<gene>
    <name evidence="3" type="ORF">PBRA_003324</name>
    <name evidence="4" type="ORF">PLBR_LOCUS6893</name>
</gene>
<evidence type="ECO:0000256" key="1">
    <source>
        <dbReference type="SAM" id="Coils"/>
    </source>
</evidence>
<feature type="region of interest" description="Disordered" evidence="2">
    <location>
        <begin position="63"/>
        <end position="90"/>
    </location>
</feature>
<dbReference type="Proteomes" id="UP000039324">
    <property type="component" value="Unassembled WGS sequence"/>
</dbReference>
<protein>
    <submittedName>
        <fullName evidence="3">Uncharacterized protein</fullName>
    </submittedName>
</protein>
<feature type="compositionally biased region" description="Acidic residues" evidence="2">
    <location>
        <begin position="433"/>
        <end position="447"/>
    </location>
</feature>
<feature type="compositionally biased region" description="Polar residues" evidence="2">
    <location>
        <begin position="1"/>
        <end position="12"/>
    </location>
</feature>
<keyword evidence="1" id="KW-0175">Coiled coil</keyword>
<feature type="compositionally biased region" description="Low complexity" evidence="2">
    <location>
        <begin position="66"/>
        <end position="77"/>
    </location>
</feature>
<accession>A0A0G4J895</accession>
<organism evidence="3 5">
    <name type="scientific">Plasmodiophora brassicae</name>
    <name type="common">Clubroot disease agent</name>
    <dbReference type="NCBI Taxonomy" id="37360"/>
    <lineage>
        <taxon>Eukaryota</taxon>
        <taxon>Sar</taxon>
        <taxon>Rhizaria</taxon>
        <taxon>Endomyxa</taxon>
        <taxon>Phytomyxea</taxon>
        <taxon>Plasmodiophorida</taxon>
        <taxon>Plasmodiophoridae</taxon>
        <taxon>Plasmodiophora</taxon>
    </lineage>
</organism>
<keyword evidence="5" id="KW-1185">Reference proteome</keyword>
<keyword evidence="4" id="KW-0496">Mitochondrion</keyword>
<dbReference type="EMBL" id="CDSF01000155">
    <property type="protein sequence ID" value="CEP03717.1"/>
    <property type="molecule type" value="Genomic_DNA"/>
</dbReference>
<evidence type="ECO:0000313" key="4">
    <source>
        <dbReference type="EMBL" id="SPQ99678.1"/>
    </source>
</evidence>
<sequence length="503" mass="54684">MAAGRSNENASGAGNLPRRVSSPPVKPQRMMPPSVTPQKLRADLIAKDKQIEALRKLVADLSPKRAGTTTSATAVSSPRRPAASGDNGAGMQKVEQAVVILRRHRWASASDHGYVQSVLDLLQSAIVASRQPRALPSQRRHSMSGTLGAEDVALEEFANVEQIINLEQQLQERTAALQIAREREREVEALVAQLGEACRTSEARASEFQAKHDSLQSILQKERRETVGLERRLRVAEDAKTSVLKSLAAAEDRLGHLQAQLMRAERASAKATASTIDVQVLAGKVSTLTGELAEARQENDALSHQVERLTKEVQRSAKLVVDKDETIRKMACAAHERAEAERETLLNDIAVANAAVSTLQLELRLNRVASGGNPDEDEDDDEDAPCPAMGATSDNLEWMKAFDQGGRPGSVLRSGPECRVAMEAVAPPCPDVSDVDEEEMDNDDDDDDEDLVEALASISRAVSNNSTMEGARLGSFTSSTMFLVRSWGSVVSRRRLPRDHTFL</sequence>
<feature type="compositionally biased region" description="Acidic residues" evidence="2">
    <location>
        <begin position="374"/>
        <end position="384"/>
    </location>
</feature>
<feature type="region of interest" description="Disordered" evidence="2">
    <location>
        <begin position="428"/>
        <end position="447"/>
    </location>
</feature>
<evidence type="ECO:0000313" key="5">
    <source>
        <dbReference type="Proteomes" id="UP000039324"/>
    </source>
</evidence>
<feature type="coiled-coil region" evidence="1">
    <location>
        <begin position="163"/>
        <end position="355"/>
    </location>
</feature>
<proteinExistence type="predicted"/>
<evidence type="ECO:0000313" key="6">
    <source>
        <dbReference type="Proteomes" id="UP000290189"/>
    </source>
</evidence>
<feature type="region of interest" description="Disordered" evidence="2">
    <location>
        <begin position="369"/>
        <end position="391"/>
    </location>
</feature>
<evidence type="ECO:0000256" key="2">
    <source>
        <dbReference type="SAM" id="MobiDB-lite"/>
    </source>
</evidence>
<reference evidence="4 6" key="2">
    <citation type="submission" date="2018-03" db="EMBL/GenBank/DDBJ databases">
        <authorList>
            <person name="Fogelqvist J."/>
        </authorList>
    </citation>
    <scope>NUCLEOTIDE SEQUENCE [LARGE SCALE GENOMIC DNA]</scope>
</reference>
<reference evidence="3 5" key="1">
    <citation type="submission" date="2015-02" db="EMBL/GenBank/DDBJ databases">
        <authorList>
            <person name="Chooi Y.-H."/>
        </authorList>
    </citation>
    <scope>NUCLEOTIDE SEQUENCE [LARGE SCALE GENOMIC DNA]</scope>
    <source>
        <strain evidence="3">E3</strain>
    </source>
</reference>
<geneLocation type="mitochondrion" evidence="4"/>
<evidence type="ECO:0000313" key="3">
    <source>
        <dbReference type="EMBL" id="CEP03717.1"/>
    </source>
</evidence>
<dbReference type="Proteomes" id="UP000290189">
    <property type="component" value="Unassembled WGS sequence"/>
</dbReference>
<dbReference type="AlphaFoldDB" id="A0A0G4J895"/>
<name>A0A0G4J895_PLABS</name>
<dbReference type="EMBL" id="OVEO01000012">
    <property type="protein sequence ID" value="SPQ99678.1"/>
    <property type="molecule type" value="Genomic_DNA"/>
</dbReference>